<reference evidence="2" key="1">
    <citation type="submission" date="2014-11" db="EMBL/GenBank/DDBJ databases">
        <authorList>
            <person name="Amaro Gonzalez C."/>
        </authorList>
    </citation>
    <scope>NUCLEOTIDE SEQUENCE</scope>
</reference>
<organism evidence="2">
    <name type="scientific">Anguilla anguilla</name>
    <name type="common">European freshwater eel</name>
    <name type="synonym">Muraena anguilla</name>
    <dbReference type="NCBI Taxonomy" id="7936"/>
    <lineage>
        <taxon>Eukaryota</taxon>
        <taxon>Metazoa</taxon>
        <taxon>Chordata</taxon>
        <taxon>Craniata</taxon>
        <taxon>Vertebrata</taxon>
        <taxon>Euteleostomi</taxon>
        <taxon>Actinopterygii</taxon>
        <taxon>Neopterygii</taxon>
        <taxon>Teleostei</taxon>
        <taxon>Anguilliformes</taxon>
        <taxon>Anguillidae</taxon>
        <taxon>Anguilla</taxon>
    </lineage>
</organism>
<dbReference type="EMBL" id="GBXM01000200">
    <property type="protein sequence ID" value="JAI08378.1"/>
    <property type="molecule type" value="Transcribed_RNA"/>
</dbReference>
<proteinExistence type="predicted"/>
<feature type="compositionally biased region" description="Polar residues" evidence="1">
    <location>
        <begin position="1"/>
        <end position="20"/>
    </location>
</feature>
<feature type="region of interest" description="Disordered" evidence="1">
    <location>
        <begin position="1"/>
        <end position="66"/>
    </location>
</feature>
<sequence length="66" mass="7194">MSDTYVSQHPLQVHSRQSEVLQVESKGCTVPSLSTQPDRSSLNASEGTKQGTMEKMKLSAQEQSQG</sequence>
<name>A0A0E9Y063_ANGAN</name>
<feature type="compositionally biased region" description="Polar residues" evidence="1">
    <location>
        <begin position="31"/>
        <end position="51"/>
    </location>
</feature>
<dbReference type="AlphaFoldDB" id="A0A0E9Y063"/>
<accession>A0A0E9Y063</accession>
<evidence type="ECO:0000256" key="1">
    <source>
        <dbReference type="SAM" id="MobiDB-lite"/>
    </source>
</evidence>
<evidence type="ECO:0000313" key="2">
    <source>
        <dbReference type="EMBL" id="JAI08378.1"/>
    </source>
</evidence>
<reference evidence="2" key="2">
    <citation type="journal article" date="2015" name="Fish Shellfish Immunol.">
        <title>Early steps in the European eel (Anguilla anguilla)-Vibrio vulnificus interaction in the gills: Role of the RtxA13 toxin.</title>
        <authorList>
            <person name="Callol A."/>
            <person name="Pajuelo D."/>
            <person name="Ebbesson L."/>
            <person name="Teles M."/>
            <person name="MacKenzie S."/>
            <person name="Amaro C."/>
        </authorList>
    </citation>
    <scope>NUCLEOTIDE SEQUENCE</scope>
</reference>
<protein>
    <submittedName>
        <fullName evidence="2">Uncharacterized protein</fullName>
    </submittedName>
</protein>